<evidence type="ECO:0000256" key="13">
    <source>
        <dbReference type="PIRSR" id="PIRSR000239-1"/>
    </source>
</evidence>
<keyword evidence="6" id="KW-0560">Oxidoreductase</keyword>
<evidence type="ECO:0000256" key="9">
    <source>
        <dbReference type="ARBA" id="ARBA00032824"/>
    </source>
</evidence>
<evidence type="ECO:0000256" key="10">
    <source>
        <dbReference type="ARBA" id="ARBA00038489"/>
    </source>
</evidence>
<dbReference type="GO" id="GO:0008379">
    <property type="term" value="F:thioredoxin peroxidase activity"/>
    <property type="evidence" value="ECO:0007669"/>
    <property type="project" value="TreeGrafter"/>
</dbReference>
<keyword evidence="8" id="KW-0676">Redox-active center</keyword>
<evidence type="ECO:0000256" key="12">
    <source>
        <dbReference type="ARBA" id="ARBA00049091"/>
    </source>
</evidence>
<accession>A0A7T5EQ06</accession>
<dbReference type="GO" id="GO:0005737">
    <property type="term" value="C:cytoplasm"/>
    <property type="evidence" value="ECO:0007669"/>
    <property type="project" value="TreeGrafter"/>
</dbReference>
<dbReference type="PANTHER" id="PTHR42801">
    <property type="entry name" value="THIOREDOXIN-DEPENDENT PEROXIDE REDUCTASE"/>
    <property type="match status" value="1"/>
</dbReference>
<comment type="catalytic activity">
    <reaction evidence="12">
        <text>a hydroperoxide + [thioredoxin]-dithiol = an alcohol + [thioredoxin]-disulfide + H2O</text>
        <dbReference type="Rhea" id="RHEA:62620"/>
        <dbReference type="Rhea" id="RHEA-COMP:10698"/>
        <dbReference type="Rhea" id="RHEA-COMP:10700"/>
        <dbReference type="ChEBI" id="CHEBI:15377"/>
        <dbReference type="ChEBI" id="CHEBI:29950"/>
        <dbReference type="ChEBI" id="CHEBI:30879"/>
        <dbReference type="ChEBI" id="CHEBI:35924"/>
        <dbReference type="ChEBI" id="CHEBI:50058"/>
        <dbReference type="EC" id="1.11.1.24"/>
    </reaction>
</comment>
<dbReference type="InterPro" id="IPR000866">
    <property type="entry name" value="AhpC/TSA"/>
</dbReference>
<dbReference type="PIRSF" id="PIRSF000239">
    <property type="entry name" value="AHPC"/>
    <property type="match status" value="1"/>
</dbReference>
<dbReference type="InterPro" id="IPR050924">
    <property type="entry name" value="Peroxiredoxin_BCP/PrxQ"/>
</dbReference>
<dbReference type="RefSeq" id="WP_198830136.1">
    <property type="nucleotide sequence ID" value="NZ_CP066308.1"/>
</dbReference>
<dbReference type="Gene3D" id="3.40.30.10">
    <property type="entry name" value="Glutaredoxin"/>
    <property type="match status" value="1"/>
</dbReference>
<dbReference type="EC" id="1.11.1.24" evidence="3"/>
<evidence type="ECO:0000256" key="8">
    <source>
        <dbReference type="ARBA" id="ARBA00023284"/>
    </source>
</evidence>
<comment type="similarity">
    <text evidence="10">Belongs to the peroxiredoxin family. BCP/PrxQ subfamily.</text>
</comment>
<dbReference type="Proteomes" id="UP000677234">
    <property type="component" value="Chromosome"/>
</dbReference>
<dbReference type="Proteomes" id="UP000595847">
    <property type="component" value="Chromosome"/>
</dbReference>
<keyword evidence="18" id="KW-1185">Reference proteome</keyword>
<keyword evidence="4" id="KW-0575">Peroxidase</keyword>
<feature type="domain" description="Thioredoxin" evidence="14">
    <location>
        <begin position="2"/>
        <end position="146"/>
    </location>
</feature>
<evidence type="ECO:0000256" key="1">
    <source>
        <dbReference type="ARBA" id="ARBA00003330"/>
    </source>
</evidence>
<evidence type="ECO:0000256" key="5">
    <source>
        <dbReference type="ARBA" id="ARBA00022862"/>
    </source>
</evidence>
<evidence type="ECO:0000256" key="3">
    <source>
        <dbReference type="ARBA" id="ARBA00013017"/>
    </source>
</evidence>
<name>A0A7T5EQ06_9BACL</name>
<keyword evidence="7" id="KW-1015">Disulfide bond</keyword>
<dbReference type="SUPFAM" id="SSF52833">
    <property type="entry name" value="Thioredoxin-like"/>
    <property type="match status" value="1"/>
</dbReference>
<dbReference type="EMBL" id="CP073708">
    <property type="protein sequence ID" value="QUO43714.1"/>
    <property type="molecule type" value="Genomic_DNA"/>
</dbReference>
<dbReference type="CDD" id="cd03017">
    <property type="entry name" value="PRX_BCP"/>
    <property type="match status" value="1"/>
</dbReference>
<feature type="active site" description="Cysteine sulfenic acid (-SOH) intermediate; for peroxidase activity" evidence="13">
    <location>
        <position position="44"/>
    </location>
</feature>
<evidence type="ECO:0000256" key="11">
    <source>
        <dbReference type="ARBA" id="ARBA00041373"/>
    </source>
</evidence>
<evidence type="ECO:0000259" key="14">
    <source>
        <dbReference type="PROSITE" id="PS51352"/>
    </source>
</evidence>
<dbReference type="InterPro" id="IPR036249">
    <property type="entry name" value="Thioredoxin-like_sf"/>
</dbReference>
<comment type="function">
    <text evidence="1">Thiol-specific peroxidase that catalyzes the reduction of hydrogen peroxide and organic hydroperoxides to water and alcohols, respectively. Plays a role in cell protection against oxidative stress by detoxifying peroxides and as sensor of hydrogen peroxide-mediated signaling events.</text>
</comment>
<reference evidence="15 17" key="1">
    <citation type="submission" date="2020-12" db="EMBL/GenBank/DDBJ databases">
        <title>strain FJAT-54423T represents a novel species of the genus Brevibacillus.</title>
        <authorList>
            <person name="Tang R."/>
        </authorList>
    </citation>
    <scope>NUCLEOTIDE SEQUENCE [LARGE SCALE GENOMIC DNA]</scope>
    <source>
        <strain evidence="15 17">FJAT-54423</strain>
    </source>
</reference>
<evidence type="ECO:0000313" key="16">
    <source>
        <dbReference type="EMBL" id="QUO43714.1"/>
    </source>
</evidence>
<dbReference type="InterPro" id="IPR024706">
    <property type="entry name" value="Peroxiredoxin_AhpC-typ"/>
</dbReference>
<comment type="subunit">
    <text evidence="2">Monomer.</text>
</comment>
<dbReference type="InterPro" id="IPR013766">
    <property type="entry name" value="Thioredoxin_domain"/>
</dbReference>
<evidence type="ECO:0000256" key="7">
    <source>
        <dbReference type="ARBA" id="ARBA00023157"/>
    </source>
</evidence>
<evidence type="ECO:0000313" key="18">
    <source>
        <dbReference type="Proteomes" id="UP000677234"/>
    </source>
</evidence>
<sequence>MLTVGTKAPLFIADSTKGRIDLQELIGQKQVVLIFYPGDDTPICTKQLCAIQENYRELAAKGACVLGVNPAGLTSHHAFSGKFGYEFPLIADEHEAIRKAYDVGKILGFFAQQRIVYIIGRNGEIIYARKGNPPVSELLAALQKNG</sequence>
<protein>
    <recommendedName>
        <fullName evidence="3">thioredoxin-dependent peroxiredoxin</fullName>
        <ecNumber evidence="3">1.11.1.24</ecNumber>
    </recommendedName>
    <alternativeName>
        <fullName evidence="11">Bacterioferritin comigratory protein</fullName>
    </alternativeName>
    <alternativeName>
        <fullName evidence="9">Thioredoxin peroxidase</fullName>
    </alternativeName>
</protein>
<dbReference type="GO" id="GO:0034599">
    <property type="term" value="P:cellular response to oxidative stress"/>
    <property type="evidence" value="ECO:0007669"/>
    <property type="project" value="TreeGrafter"/>
</dbReference>
<evidence type="ECO:0000256" key="2">
    <source>
        <dbReference type="ARBA" id="ARBA00011245"/>
    </source>
</evidence>
<evidence type="ECO:0000256" key="4">
    <source>
        <dbReference type="ARBA" id="ARBA00022559"/>
    </source>
</evidence>
<reference evidence="16" key="2">
    <citation type="submission" date="2021-04" db="EMBL/GenBank/DDBJ databases">
        <title>Brevibacillus composti FJAT-54423, complete genome.</title>
        <authorList>
            <person name="Tang R."/>
        </authorList>
    </citation>
    <scope>NUCLEOTIDE SEQUENCE</scope>
    <source>
        <strain evidence="16">FJAT-54424</strain>
    </source>
</reference>
<dbReference type="Pfam" id="PF00578">
    <property type="entry name" value="AhpC-TSA"/>
    <property type="match status" value="1"/>
</dbReference>
<dbReference type="PANTHER" id="PTHR42801:SF4">
    <property type="entry name" value="AHPC_TSA FAMILY PROTEIN"/>
    <property type="match status" value="1"/>
</dbReference>
<gene>
    <name evidence="15" type="ORF">JD108_14570</name>
    <name evidence="16" type="ORF">KDJ56_14515</name>
</gene>
<keyword evidence="5" id="KW-0049">Antioxidant</keyword>
<proteinExistence type="inferred from homology"/>
<evidence type="ECO:0000313" key="15">
    <source>
        <dbReference type="EMBL" id="QQE76641.1"/>
    </source>
</evidence>
<dbReference type="AlphaFoldDB" id="A0A7T5EQ06"/>
<dbReference type="PROSITE" id="PS51352">
    <property type="entry name" value="THIOREDOXIN_2"/>
    <property type="match status" value="1"/>
</dbReference>
<organism evidence="15 17">
    <name type="scientific">Brevibacillus composti</name>
    <dbReference type="NCBI Taxonomy" id="2796470"/>
    <lineage>
        <taxon>Bacteria</taxon>
        <taxon>Bacillati</taxon>
        <taxon>Bacillota</taxon>
        <taxon>Bacilli</taxon>
        <taxon>Bacillales</taxon>
        <taxon>Paenibacillaceae</taxon>
        <taxon>Brevibacillus</taxon>
    </lineage>
</organism>
<dbReference type="GO" id="GO:0045454">
    <property type="term" value="P:cell redox homeostasis"/>
    <property type="evidence" value="ECO:0007669"/>
    <property type="project" value="TreeGrafter"/>
</dbReference>
<evidence type="ECO:0000313" key="17">
    <source>
        <dbReference type="Proteomes" id="UP000595847"/>
    </source>
</evidence>
<dbReference type="KEGG" id="bcop:JD108_14570"/>
<evidence type="ECO:0000256" key="6">
    <source>
        <dbReference type="ARBA" id="ARBA00023002"/>
    </source>
</evidence>
<dbReference type="EMBL" id="CP066308">
    <property type="protein sequence ID" value="QQE76641.1"/>
    <property type="molecule type" value="Genomic_DNA"/>
</dbReference>